<dbReference type="GO" id="GO:0005886">
    <property type="term" value="C:plasma membrane"/>
    <property type="evidence" value="ECO:0007669"/>
    <property type="project" value="UniProtKB-SubCell"/>
</dbReference>
<evidence type="ECO:0000256" key="3">
    <source>
        <dbReference type="ARBA" id="ARBA00022475"/>
    </source>
</evidence>
<dbReference type="Pfam" id="PF12792">
    <property type="entry name" value="CSS-motif"/>
    <property type="match status" value="1"/>
</dbReference>
<evidence type="ECO:0000256" key="4">
    <source>
        <dbReference type="ARBA" id="ARBA00022636"/>
    </source>
</evidence>
<comment type="catalytic activity">
    <reaction evidence="9">
        <text>3',3'-c-di-GMP + H2O = 5'-phosphoguanylyl(3'-&gt;5')guanosine + H(+)</text>
        <dbReference type="Rhea" id="RHEA:24902"/>
        <dbReference type="ChEBI" id="CHEBI:15377"/>
        <dbReference type="ChEBI" id="CHEBI:15378"/>
        <dbReference type="ChEBI" id="CHEBI:58754"/>
        <dbReference type="ChEBI" id="CHEBI:58805"/>
        <dbReference type="EC" id="3.1.4.52"/>
    </reaction>
</comment>
<accession>A0A0F6RSW6</accession>
<dbReference type="PROSITE" id="PS50883">
    <property type="entry name" value="EAL"/>
    <property type="match status" value="1"/>
</dbReference>
<evidence type="ECO:0000313" key="12">
    <source>
        <dbReference type="EMBL" id="CRP56835.1"/>
    </source>
</evidence>
<dbReference type="InterPro" id="IPR035919">
    <property type="entry name" value="EAL_sf"/>
</dbReference>
<dbReference type="Proteomes" id="UP000194857">
    <property type="component" value="Unassembled WGS sequence"/>
</dbReference>
<dbReference type="InterPro" id="IPR024744">
    <property type="entry name" value="CSS-motif_dom"/>
</dbReference>
<dbReference type="AlphaFoldDB" id="A0A0F6RSW6"/>
<evidence type="ECO:0000256" key="7">
    <source>
        <dbReference type="ARBA" id="ARBA00022989"/>
    </source>
</evidence>
<evidence type="ECO:0000313" key="14">
    <source>
        <dbReference type="Proteomes" id="UP000045039"/>
    </source>
</evidence>
<dbReference type="Proteomes" id="UP000045039">
    <property type="component" value="Unassembled WGS sequence"/>
</dbReference>
<evidence type="ECO:0000256" key="5">
    <source>
        <dbReference type="ARBA" id="ARBA00022692"/>
    </source>
</evidence>
<evidence type="ECO:0000256" key="10">
    <source>
        <dbReference type="SAM" id="Phobius"/>
    </source>
</evidence>
<evidence type="ECO:0000256" key="1">
    <source>
        <dbReference type="ARBA" id="ARBA00004651"/>
    </source>
</evidence>
<dbReference type="RefSeq" id="WP_015648769.1">
    <property type="nucleotide sequence ID" value="NZ_CAADLW010000175.1"/>
</dbReference>
<protein>
    <recommendedName>
        <fullName evidence="2">cyclic-guanylate-specific phosphodiesterase</fullName>
        <ecNumber evidence="2">3.1.4.52</ecNumber>
    </recommendedName>
</protein>
<dbReference type="PANTHER" id="PTHR33121">
    <property type="entry name" value="CYCLIC DI-GMP PHOSPHODIESTERASE PDEF"/>
    <property type="match status" value="1"/>
</dbReference>
<dbReference type="Gene3D" id="3.20.20.450">
    <property type="entry name" value="EAL domain"/>
    <property type="match status" value="1"/>
</dbReference>
<dbReference type="SUPFAM" id="SSF141868">
    <property type="entry name" value="EAL domain-like"/>
    <property type="match status" value="1"/>
</dbReference>
<name>A0A0F6RSW6_PSEAI</name>
<gene>
    <name evidence="12" type="primary">yjcC</name>
    <name evidence="13" type="ORF">CAZ10_25340</name>
    <name evidence="12" type="ORF">PAERUG_P19_London_7_VIM_2_05_10_04863</name>
</gene>
<evidence type="ECO:0000256" key="9">
    <source>
        <dbReference type="ARBA" id="ARBA00034290"/>
    </source>
</evidence>
<reference evidence="12" key="2">
    <citation type="submission" date="2015-06" db="EMBL/GenBank/DDBJ databases">
        <authorList>
            <person name="Radhakrishnan R."/>
            <person name="Underwood A."/>
            <person name="Al-Shahib A."/>
        </authorList>
    </citation>
    <scope>NUCLEOTIDE SEQUENCE</scope>
    <source>
        <strain evidence="12">P19_London_7_VIM_2_05_10</strain>
    </source>
</reference>
<reference evidence="13 15" key="3">
    <citation type="submission" date="2017-05" db="EMBL/GenBank/DDBJ databases">
        <authorList>
            <person name="Song R."/>
            <person name="Chenine A.L."/>
            <person name="Ruprecht R.M."/>
        </authorList>
    </citation>
    <scope>NUCLEOTIDE SEQUENCE [LARGE SCALE GENOMIC DNA]</scope>
    <source>
        <strain evidence="13 15">S567_C10_BS</strain>
    </source>
</reference>
<organism evidence="13 15">
    <name type="scientific">Pseudomonas aeruginosa</name>
    <dbReference type="NCBI Taxonomy" id="287"/>
    <lineage>
        <taxon>Bacteria</taxon>
        <taxon>Pseudomonadati</taxon>
        <taxon>Pseudomonadota</taxon>
        <taxon>Gammaproteobacteria</taxon>
        <taxon>Pseudomonadales</taxon>
        <taxon>Pseudomonadaceae</taxon>
        <taxon>Pseudomonas</taxon>
    </lineage>
</organism>
<comment type="caution">
    <text evidence="13">The sequence shown here is derived from an EMBL/GenBank/DDBJ whole genome shotgun (WGS) entry which is preliminary data.</text>
</comment>
<evidence type="ECO:0000259" key="11">
    <source>
        <dbReference type="PROSITE" id="PS50883"/>
    </source>
</evidence>
<dbReference type="EMBL" id="NFFZ01000015">
    <property type="protein sequence ID" value="OTI58000.1"/>
    <property type="molecule type" value="Genomic_DNA"/>
</dbReference>
<dbReference type="InterPro" id="IPR001633">
    <property type="entry name" value="EAL_dom"/>
</dbReference>
<evidence type="ECO:0000256" key="6">
    <source>
        <dbReference type="ARBA" id="ARBA00022801"/>
    </source>
</evidence>
<dbReference type="Pfam" id="PF00563">
    <property type="entry name" value="EAL"/>
    <property type="match status" value="1"/>
</dbReference>
<feature type="transmembrane region" description="Helical" evidence="10">
    <location>
        <begin position="20"/>
        <end position="39"/>
    </location>
</feature>
<dbReference type="GO" id="GO:0071111">
    <property type="term" value="F:cyclic-guanylate-specific phosphodiesterase activity"/>
    <property type="evidence" value="ECO:0007669"/>
    <property type="project" value="UniProtKB-EC"/>
</dbReference>
<evidence type="ECO:0000256" key="8">
    <source>
        <dbReference type="ARBA" id="ARBA00023136"/>
    </source>
</evidence>
<keyword evidence="7 10" id="KW-1133">Transmembrane helix</keyword>
<sequence>MSERGTAAEGRINWRRILPILLTTTLVGGICGIFVINELDRQHDGAHLRSYTERALERALEISSAADQMLREMNAGSAPACSDRDLEMLRSIVLESRFMSDVGRISGDRVMCTGVRGRLRAPWGLSAPDRVDAAGTRFWTEGMPLPLQALPTGLVSRGNAVVFIAPHAYFDVDHPDPGISAAAVSSGGDYIYHRFAWDDDQPLEALGRPGWPRFIGARQISLCDPTQDICVVSLLRERGLLGTEPGRAAMAAAIGGGLLFGVMLLLSYLFGFLNDEKLPARLLRALKREALEVHYQPIVRLASGRCAGVEALARWTDSSLGRVSPDVFIGALEESGDIELLTRFVFRRALKQLGPLLREQRSFYVSVNVTGKDIADPGFIDFAMRQMARESVRPEQVALELTERTTEAQGCLLAGMNRLRELGLKIYVDDFGTGHSNLVYLANLPVDAIKIDKVFTQSIGDSSAVELIFDKLCSMAEHLEIGVVVEGIETQAQADHVLRRSPEALGQGWHFGKALPLEAFLDYYRNQPAGR</sequence>
<dbReference type="CDD" id="cd01948">
    <property type="entry name" value="EAL"/>
    <property type="match status" value="1"/>
</dbReference>
<evidence type="ECO:0000313" key="13">
    <source>
        <dbReference type="EMBL" id="OTI58000.1"/>
    </source>
</evidence>
<dbReference type="PANTHER" id="PTHR33121:SF79">
    <property type="entry name" value="CYCLIC DI-GMP PHOSPHODIESTERASE PDED-RELATED"/>
    <property type="match status" value="1"/>
</dbReference>
<dbReference type="InterPro" id="IPR050706">
    <property type="entry name" value="Cyclic-di-GMP_PDE-like"/>
</dbReference>
<evidence type="ECO:0000313" key="15">
    <source>
        <dbReference type="Proteomes" id="UP000194857"/>
    </source>
</evidence>
<feature type="transmembrane region" description="Helical" evidence="10">
    <location>
        <begin position="248"/>
        <end position="273"/>
    </location>
</feature>
<dbReference type="SMART" id="SM00052">
    <property type="entry name" value="EAL"/>
    <property type="match status" value="1"/>
</dbReference>
<proteinExistence type="predicted"/>
<keyword evidence="6" id="KW-0378">Hydrolase</keyword>
<evidence type="ECO:0000256" key="2">
    <source>
        <dbReference type="ARBA" id="ARBA00012282"/>
    </source>
</evidence>
<comment type="subcellular location">
    <subcellularLocation>
        <location evidence="1">Cell membrane</location>
        <topology evidence="1">Multi-pass membrane protein</topology>
    </subcellularLocation>
</comment>
<keyword evidence="5 10" id="KW-0812">Transmembrane</keyword>
<keyword evidence="3" id="KW-1003">Cell membrane</keyword>
<dbReference type="EMBL" id="CVVU01000229">
    <property type="protein sequence ID" value="CRP56835.1"/>
    <property type="molecule type" value="Genomic_DNA"/>
</dbReference>
<keyword evidence="4" id="KW-0973">c-di-GMP</keyword>
<feature type="domain" description="EAL" evidence="11">
    <location>
        <begin position="275"/>
        <end position="528"/>
    </location>
</feature>
<keyword evidence="8 10" id="KW-0472">Membrane</keyword>
<reference evidence="14" key="1">
    <citation type="submission" date="2015-06" db="EMBL/GenBank/DDBJ databases">
        <authorList>
            <person name="Radhakrishnan Rajesh"/>
            <person name="Underwood Anthony"/>
            <person name="Al-Shahib Ali"/>
        </authorList>
    </citation>
    <scope>NUCLEOTIDE SEQUENCE [LARGE SCALE GENOMIC DNA]</scope>
    <source>
        <strain evidence="14">P19_London_7_VIM_2_05_10</strain>
    </source>
</reference>
<dbReference type="EC" id="3.1.4.52" evidence="2"/>